<dbReference type="Proteomes" id="UP001237780">
    <property type="component" value="Unassembled WGS sequence"/>
</dbReference>
<name>A0ABU0SAH0_9HYPH</name>
<proteinExistence type="predicted"/>
<reference evidence="1 2" key="1">
    <citation type="submission" date="2023-07" db="EMBL/GenBank/DDBJ databases">
        <title>Comparative genomics of wheat-associated soil bacteria to identify genetic determinants of phenazine resistance.</title>
        <authorList>
            <person name="Mouncey N."/>
        </authorList>
    </citation>
    <scope>NUCLEOTIDE SEQUENCE [LARGE SCALE GENOMIC DNA]</scope>
    <source>
        <strain evidence="1 2">W4I11</strain>
    </source>
</reference>
<evidence type="ECO:0000313" key="1">
    <source>
        <dbReference type="EMBL" id="MDQ0997758.1"/>
    </source>
</evidence>
<sequence length="91" mass="10663">MRFYDCEVQKIDILSYSAQRIGACLLTPWVTLQSSTNRRVVWPFLLLLSDTVFKYQIARSLLIIILFPNYCLKRTKVSPSWLVESRHALVQ</sequence>
<protein>
    <submittedName>
        <fullName evidence="1">Uncharacterized protein</fullName>
    </submittedName>
</protein>
<accession>A0ABU0SAH0</accession>
<comment type="caution">
    <text evidence="1">The sequence shown here is derived from an EMBL/GenBank/DDBJ whole genome shotgun (WGS) entry which is preliminary data.</text>
</comment>
<organism evidence="1 2">
    <name type="scientific">Phyllobacterium ifriqiyense</name>
    <dbReference type="NCBI Taxonomy" id="314238"/>
    <lineage>
        <taxon>Bacteria</taxon>
        <taxon>Pseudomonadati</taxon>
        <taxon>Pseudomonadota</taxon>
        <taxon>Alphaproteobacteria</taxon>
        <taxon>Hyphomicrobiales</taxon>
        <taxon>Phyllobacteriaceae</taxon>
        <taxon>Phyllobacterium</taxon>
    </lineage>
</organism>
<evidence type="ECO:0000313" key="2">
    <source>
        <dbReference type="Proteomes" id="UP001237780"/>
    </source>
</evidence>
<dbReference type="EMBL" id="JAUSZT010000003">
    <property type="protein sequence ID" value="MDQ0997758.1"/>
    <property type="molecule type" value="Genomic_DNA"/>
</dbReference>
<keyword evidence="2" id="KW-1185">Reference proteome</keyword>
<gene>
    <name evidence="1" type="ORF">QFZ34_002940</name>
</gene>